<dbReference type="GO" id="GO:0032993">
    <property type="term" value="C:protein-DNA complex"/>
    <property type="evidence" value="ECO:0007669"/>
    <property type="project" value="TreeGrafter"/>
</dbReference>
<protein>
    <recommendedName>
        <fullName evidence="5">DNA-3-methyladenine glycosylase II</fullName>
    </recommendedName>
</protein>
<evidence type="ECO:0000313" key="4">
    <source>
        <dbReference type="Proteomes" id="UP000196778"/>
    </source>
</evidence>
<evidence type="ECO:0000256" key="1">
    <source>
        <dbReference type="ARBA" id="ARBA00022763"/>
    </source>
</evidence>
<dbReference type="Proteomes" id="UP000196778">
    <property type="component" value="Unassembled WGS sequence"/>
</dbReference>
<accession>A0A1R4ISK8</accession>
<dbReference type="PANTHER" id="PTHR43003:SF6">
    <property type="entry name" value="DNA GLYCOSYLASE"/>
    <property type="match status" value="1"/>
</dbReference>
<dbReference type="InterPro" id="IPR011257">
    <property type="entry name" value="DNA_glycosylase"/>
</dbReference>
<dbReference type="GO" id="GO:0032131">
    <property type="term" value="F:alkylated DNA binding"/>
    <property type="evidence" value="ECO:0007669"/>
    <property type="project" value="TreeGrafter"/>
</dbReference>
<keyword evidence="4" id="KW-1185">Reference proteome</keyword>
<dbReference type="Gene3D" id="1.10.340.30">
    <property type="entry name" value="Hypothetical protein, domain 2"/>
    <property type="match status" value="1"/>
</dbReference>
<evidence type="ECO:0000313" key="3">
    <source>
        <dbReference type="EMBL" id="SJN22901.1"/>
    </source>
</evidence>
<dbReference type="GO" id="GO:0006285">
    <property type="term" value="P:base-excision repair, AP site formation"/>
    <property type="evidence" value="ECO:0007669"/>
    <property type="project" value="TreeGrafter"/>
</dbReference>
<keyword evidence="1" id="KW-0227">DNA damage</keyword>
<proteinExistence type="predicted"/>
<gene>
    <name evidence="3" type="ORF">FM119_03355</name>
</gene>
<organism evidence="3 4">
    <name type="scientific">Mycetocola reblochoni REB411</name>
    <dbReference type="NCBI Taxonomy" id="1255698"/>
    <lineage>
        <taxon>Bacteria</taxon>
        <taxon>Bacillati</taxon>
        <taxon>Actinomycetota</taxon>
        <taxon>Actinomycetes</taxon>
        <taxon>Micrococcales</taxon>
        <taxon>Microbacteriaceae</taxon>
        <taxon>Mycetocola</taxon>
    </lineage>
</organism>
<dbReference type="GO" id="GO:0005737">
    <property type="term" value="C:cytoplasm"/>
    <property type="evidence" value="ECO:0007669"/>
    <property type="project" value="TreeGrafter"/>
</dbReference>
<dbReference type="EMBL" id="FUKR01000022">
    <property type="protein sequence ID" value="SJN22901.1"/>
    <property type="molecule type" value="Genomic_DNA"/>
</dbReference>
<dbReference type="SUPFAM" id="SSF48150">
    <property type="entry name" value="DNA-glycosylase"/>
    <property type="match status" value="1"/>
</dbReference>
<sequence>MPLGDPAVRIVPLDRPLALRAVLIPRRRGTGDPAFRIDPAGRVWMARREEAGPSLLALAHAGDRVVARAWGPGAGESLDAVPLLIGEDDDWSGLDLTSVPALGRIRAANPGLRLSAGGDLLQMLVPAILEQKVTTAQAWFAWRWLLRRYGSPLPTPGGRTLIAPPDAAGWLSVTPWDWHTAGVDDRRAQIVRRVAARAGAIARLGRDSPEDAAERLLSIPGIGPWTIAEALARSHGAPDVVSVGDFHLCRSVGTAFLGEPVDDQRMLELLRPWEGQRQRVLRLIGAAGITAERHGPRLEVPDHVRR</sequence>
<dbReference type="AlphaFoldDB" id="A0A1R4ISK8"/>
<evidence type="ECO:0008006" key="5">
    <source>
        <dbReference type="Google" id="ProtNLM"/>
    </source>
</evidence>
<dbReference type="GO" id="GO:0006307">
    <property type="term" value="P:DNA alkylation repair"/>
    <property type="evidence" value="ECO:0007669"/>
    <property type="project" value="TreeGrafter"/>
</dbReference>
<dbReference type="PANTHER" id="PTHR43003">
    <property type="entry name" value="DNA-3-METHYLADENINE GLYCOSYLASE"/>
    <property type="match status" value="1"/>
</dbReference>
<keyword evidence="2" id="KW-0234">DNA repair</keyword>
<dbReference type="GO" id="GO:0008725">
    <property type="term" value="F:DNA-3-methyladenine glycosylase activity"/>
    <property type="evidence" value="ECO:0007669"/>
    <property type="project" value="TreeGrafter"/>
</dbReference>
<dbReference type="InterPro" id="IPR051912">
    <property type="entry name" value="Alkylbase_DNA_Glycosylase/TA"/>
</dbReference>
<dbReference type="GO" id="GO:0043916">
    <property type="term" value="F:DNA-7-methylguanine glycosylase activity"/>
    <property type="evidence" value="ECO:0007669"/>
    <property type="project" value="TreeGrafter"/>
</dbReference>
<evidence type="ECO:0000256" key="2">
    <source>
        <dbReference type="ARBA" id="ARBA00023204"/>
    </source>
</evidence>
<name>A0A1R4ISK8_9MICO</name>
<reference evidence="4" key="1">
    <citation type="submission" date="2017-02" db="EMBL/GenBank/DDBJ databases">
        <authorList>
            <person name="Dridi B."/>
        </authorList>
    </citation>
    <scope>NUCLEOTIDE SEQUENCE [LARGE SCALE GENOMIC DNA]</scope>
    <source>
        <strain evidence="4">EB411</strain>
    </source>
</reference>